<evidence type="ECO:0000313" key="2">
    <source>
        <dbReference type="Proteomes" id="UP001054945"/>
    </source>
</evidence>
<dbReference type="EMBL" id="BPLR01013682">
    <property type="protein sequence ID" value="GIY62922.1"/>
    <property type="molecule type" value="Genomic_DNA"/>
</dbReference>
<name>A0AAV4UYL7_CAEEX</name>
<dbReference type="Proteomes" id="UP001054945">
    <property type="component" value="Unassembled WGS sequence"/>
</dbReference>
<sequence>MKLIATIENARFVREKESGKQQEREHELKQKQFGPKRNTIARVNETDGMLLKEEGLNRASTTINKASLYWEIPLGKTNGQLHRVGSRQFQGIIDNGAEITGLWKSVICYNQAGKII</sequence>
<dbReference type="AlphaFoldDB" id="A0AAV4UYL7"/>
<comment type="caution">
    <text evidence="1">The sequence shown here is derived from an EMBL/GenBank/DDBJ whole genome shotgun (WGS) entry which is preliminary data.</text>
</comment>
<keyword evidence="2" id="KW-1185">Reference proteome</keyword>
<reference evidence="1 2" key="1">
    <citation type="submission" date="2021-06" db="EMBL/GenBank/DDBJ databases">
        <title>Caerostris extrusa draft genome.</title>
        <authorList>
            <person name="Kono N."/>
            <person name="Arakawa K."/>
        </authorList>
    </citation>
    <scope>NUCLEOTIDE SEQUENCE [LARGE SCALE GENOMIC DNA]</scope>
</reference>
<proteinExistence type="predicted"/>
<accession>A0AAV4UYL7</accession>
<evidence type="ECO:0000313" key="1">
    <source>
        <dbReference type="EMBL" id="GIY62922.1"/>
    </source>
</evidence>
<organism evidence="1 2">
    <name type="scientific">Caerostris extrusa</name>
    <name type="common">Bark spider</name>
    <name type="synonym">Caerostris bankana</name>
    <dbReference type="NCBI Taxonomy" id="172846"/>
    <lineage>
        <taxon>Eukaryota</taxon>
        <taxon>Metazoa</taxon>
        <taxon>Ecdysozoa</taxon>
        <taxon>Arthropoda</taxon>
        <taxon>Chelicerata</taxon>
        <taxon>Arachnida</taxon>
        <taxon>Araneae</taxon>
        <taxon>Araneomorphae</taxon>
        <taxon>Entelegynae</taxon>
        <taxon>Araneoidea</taxon>
        <taxon>Araneidae</taxon>
        <taxon>Caerostris</taxon>
    </lineage>
</organism>
<protein>
    <submittedName>
        <fullName evidence="1">Uncharacterized protein</fullName>
    </submittedName>
</protein>
<gene>
    <name evidence="1" type="ORF">CEXT_117831</name>
</gene>